<evidence type="ECO:0000313" key="7">
    <source>
        <dbReference type="EMBL" id="AZS31816.1"/>
    </source>
</evidence>
<sequence>MVASFFYIRGCYFKERQMKHEEEDIIDLLKKGNVACVKMLFDNYYRALCVFALRFLNSFEDAEDVVQEVFVNFWEKKKGCEFSGSLRSFLFGAVNKAALYHLRNSDRMVFEGLETHLNQLMEEEMPESDEDIALRKQKLFREIEALPEKCREVFVAIVLENLSYKEVAEKLNVSVNTVKTHYSRALKQLREHLDIIALLFFSIKK</sequence>
<dbReference type="GO" id="GO:0016987">
    <property type="term" value="F:sigma factor activity"/>
    <property type="evidence" value="ECO:0007669"/>
    <property type="project" value="UniProtKB-KW"/>
</dbReference>
<keyword evidence="8" id="KW-1185">Reference proteome</keyword>
<evidence type="ECO:0000256" key="4">
    <source>
        <dbReference type="ARBA" id="ARBA00023163"/>
    </source>
</evidence>
<reference evidence="7 8" key="1">
    <citation type="submission" date="2018-10" db="EMBL/GenBank/DDBJ databases">
        <title>Butyricimonas faecalis sp. nov., isolated from human faeces and emended description of the genus Butyricimonas.</title>
        <authorList>
            <person name="Le Roy T."/>
            <person name="Van der Smissen P."/>
            <person name="Paquot A."/>
            <person name="Delzenne N."/>
            <person name="Muccioli G."/>
            <person name="Collet J.-F."/>
            <person name="Cani P.D."/>
        </authorList>
    </citation>
    <scope>NUCLEOTIDE SEQUENCE [LARGE SCALE GENOMIC DNA]</scope>
    <source>
        <strain evidence="7 8">H184</strain>
    </source>
</reference>
<dbReference type="InterPro" id="IPR013325">
    <property type="entry name" value="RNA_pol_sigma_r2"/>
</dbReference>
<dbReference type="GO" id="GO:0006352">
    <property type="term" value="P:DNA-templated transcription initiation"/>
    <property type="evidence" value="ECO:0007669"/>
    <property type="project" value="InterPro"/>
</dbReference>
<feature type="domain" description="RNA polymerase sigma factor 70 region 4 type 2" evidence="6">
    <location>
        <begin position="138"/>
        <end position="189"/>
    </location>
</feature>
<evidence type="ECO:0000256" key="1">
    <source>
        <dbReference type="ARBA" id="ARBA00010641"/>
    </source>
</evidence>
<protein>
    <submittedName>
        <fullName evidence="7">RNA polymerase sigma-70 factor</fullName>
    </submittedName>
</protein>
<dbReference type="EMBL" id="CP032819">
    <property type="protein sequence ID" value="AZS31816.1"/>
    <property type="molecule type" value="Genomic_DNA"/>
</dbReference>
<dbReference type="InterPro" id="IPR036388">
    <property type="entry name" value="WH-like_DNA-bd_sf"/>
</dbReference>
<comment type="similarity">
    <text evidence="1">Belongs to the sigma-70 factor family. ECF subfamily.</text>
</comment>
<keyword evidence="3" id="KW-0731">Sigma factor</keyword>
<dbReference type="SUPFAM" id="SSF88946">
    <property type="entry name" value="Sigma2 domain of RNA polymerase sigma factors"/>
    <property type="match status" value="1"/>
</dbReference>
<dbReference type="PANTHER" id="PTHR43133">
    <property type="entry name" value="RNA POLYMERASE ECF-TYPE SIGMA FACTO"/>
    <property type="match status" value="1"/>
</dbReference>
<organism evidence="7 8">
    <name type="scientific">Butyricimonas faecalis</name>
    <dbReference type="NCBI Taxonomy" id="2093856"/>
    <lineage>
        <taxon>Bacteria</taxon>
        <taxon>Pseudomonadati</taxon>
        <taxon>Bacteroidota</taxon>
        <taxon>Bacteroidia</taxon>
        <taxon>Bacteroidales</taxon>
        <taxon>Odoribacteraceae</taxon>
        <taxon>Butyricimonas</taxon>
    </lineage>
</organism>
<dbReference type="Pfam" id="PF08281">
    <property type="entry name" value="Sigma70_r4_2"/>
    <property type="match status" value="1"/>
</dbReference>
<name>A0A3Q9ISK0_9BACT</name>
<feature type="domain" description="RNA polymerase sigma-70 region 2" evidence="5">
    <location>
        <begin position="40"/>
        <end position="107"/>
    </location>
</feature>
<dbReference type="SUPFAM" id="SSF88659">
    <property type="entry name" value="Sigma3 and sigma4 domains of RNA polymerase sigma factors"/>
    <property type="match status" value="1"/>
</dbReference>
<evidence type="ECO:0000313" key="8">
    <source>
        <dbReference type="Proteomes" id="UP000270673"/>
    </source>
</evidence>
<dbReference type="InterPro" id="IPR039425">
    <property type="entry name" value="RNA_pol_sigma-70-like"/>
</dbReference>
<dbReference type="GO" id="GO:0003677">
    <property type="term" value="F:DNA binding"/>
    <property type="evidence" value="ECO:0007669"/>
    <property type="project" value="InterPro"/>
</dbReference>
<evidence type="ECO:0000256" key="2">
    <source>
        <dbReference type="ARBA" id="ARBA00023015"/>
    </source>
</evidence>
<dbReference type="InterPro" id="IPR014327">
    <property type="entry name" value="RNA_pol_sigma70_bacteroid"/>
</dbReference>
<dbReference type="InterPro" id="IPR007627">
    <property type="entry name" value="RNA_pol_sigma70_r2"/>
</dbReference>
<evidence type="ECO:0000259" key="5">
    <source>
        <dbReference type="Pfam" id="PF04542"/>
    </source>
</evidence>
<gene>
    <name evidence="7" type="ORF">D8S85_00230</name>
</gene>
<dbReference type="OrthoDB" id="1453134at2"/>
<dbReference type="KEGG" id="buy:D8S85_00230"/>
<dbReference type="PANTHER" id="PTHR43133:SF46">
    <property type="entry name" value="RNA POLYMERASE SIGMA-70 FACTOR ECF SUBFAMILY"/>
    <property type="match status" value="1"/>
</dbReference>
<dbReference type="InterPro" id="IPR013324">
    <property type="entry name" value="RNA_pol_sigma_r3/r4-like"/>
</dbReference>
<dbReference type="AlphaFoldDB" id="A0A3Q9ISK0"/>
<keyword evidence="2" id="KW-0805">Transcription regulation</keyword>
<accession>A0A3Q9ISK0</accession>
<proteinExistence type="inferred from homology"/>
<dbReference type="NCBIfam" id="TIGR02937">
    <property type="entry name" value="sigma70-ECF"/>
    <property type="match status" value="1"/>
</dbReference>
<dbReference type="Pfam" id="PF04542">
    <property type="entry name" value="Sigma70_r2"/>
    <property type="match status" value="1"/>
</dbReference>
<dbReference type="Proteomes" id="UP000270673">
    <property type="component" value="Chromosome"/>
</dbReference>
<dbReference type="Gene3D" id="1.10.10.10">
    <property type="entry name" value="Winged helix-like DNA-binding domain superfamily/Winged helix DNA-binding domain"/>
    <property type="match status" value="1"/>
</dbReference>
<dbReference type="InterPro" id="IPR014284">
    <property type="entry name" value="RNA_pol_sigma-70_dom"/>
</dbReference>
<keyword evidence="4" id="KW-0804">Transcription</keyword>
<dbReference type="InterPro" id="IPR013249">
    <property type="entry name" value="RNA_pol_sigma70_r4_t2"/>
</dbReference>
<evidence type="ECO:0000256" key="3">
    <source>
        <dbReference type="ARBA" id="ARBA00023082"/>
    </source>
</evidence>
<dbReference type="CDD" id="cd06171">
    <property type="entry name" value="Sigma70_r4"/>
    <property type="match status" value="1"/>
</dbReference>
<dbReference type="Gene3D" id="1.10.1740.10">
    <property type="match status" value="1"/>
</dbReference>
<evidence type="ECO:0000259" key="6">
    <source>
        <dbReference type="Pfam" id="PF08281"/>
    </source>
</evidence>
<dbReference type="NCBIfam" id="TIGR02985">
    <property type="entry name" value="Sig70_bacteroi1"/>
    <property type="match status" value="1"/>
</dbReference>